<organism evidence="2 3">
    <name type="scientific">Paenibacillus faecis</name>
    <dbReference type="NCBI Taxonomy" id="862114"/>
    <lineage>
        <taxon>Bacteria</taxon>
        <taxon>Bacillati</taxon>
        <taxon>Bacillota</taxon>
        <taxon>Bacilli</taxon>
        <taxon>Bacillales</taxon>
        <taxon>Paenibacillaceae</taxon>
        <taxon>Paenibacillus</taxon>
    </lineage>
</organism>
<dbReference type="Pfam" id="PF26160">
    <property type="entry name" value="YqzN_YkzM"/>
    <property type="match status" value="1"/>
</dbReference>
<evidence type="ECO:0000259" key="1">
    <source>
        <dbReference type="Pfam" id="PF26160"/>
    </source>
</evidence>
<dbReference type="InterPro" id="IPR058869">
    <property type="entry name" value="YqzN_YkzM"/>
</dbReference>
<dbReference type="AlphaFoldDB" id="A0A5D0CUS1"/>
<evidence type="ECO:0000313" key="3">
    <source>
        <dbReference type="Proteomes" id="UP000325218"/>
    </source>
</evidence>
<reference evidence="2 3" key="1">
    <citation type="submission" date="2019-08" db="EMBL/GenBank/DDBJ databases">
        <title>Genome sequencing of Paenibacillus faecis DSM 23593(T).</title>
        <authorList>
            <person name="Kook J.-K."/>
            <person name="Park S.-N."/>
            <person name="Lim Y.K."/>
        </authorList>
    </citation>
    <scope>NUCLEOTIDE SEQUENCE [LARGE SCALE GENOMIC DNA]</scope>
    <source>
        <strain evidence="2 3">DSM 23593</strain>
    </source>
</reference>
<gene>
    <name evidence="2" type="ORF">FRY98_08870</name>
</gene>
<dbReference type="Proteomes" id="UP000325218">
    <property type="component" value="Unassembled WGS sequence"/>
</dbReference>
<dbReference type="EMBL" id="VSDO01000002">
    <property type="protein sequence ID" value="TYA13683.1"/>
    <property type="molecule type" value="Genomic_DNA"/>
</dbReference>
<accession>A0A5D0CUS1</accession>
<comment type="caution">
    <text evidence="2">The sequence shown here is derived from an EMBL/GenBank/DDBJ whole genome shotgun (WGS) entry which is preliminary data.</text>
</comment>
<feature type="domain" description="YqzN/YkzM" evidence="1">
    <location>
        <begin position="8"/>
        <end position="59"/>
    </location>
</feature>
<dbReference type="OrthoDB" id="2628737at2"/>
<name>A0A5D0CUS1_9BACL</name>
<protein>
    <recommendedName>
        <fullName evidence="1">YqzN/YkzM domain-containing protein</fullName>
    </recommendedName>
</protein>
<evidence type="ECO:0000313" key="2">
    <source>
        <dbReference type="EMBL" id="TYA13683.1"/>
    </source>
</evidence>
<proteinExistence type="predicted"/>
<sequence length="61" mass="6775">MSGKTASEAEYPLEELAEHSAALLGVNREVLLGAVHGASRNHFSVEEARQRVQQFLKRKVQ</sequence>
<keyword evidence="3" id="KW-1185">Reference proteome</keyword>